<keyword evidence="1" id="KW-0472">Membrane</keyword>
<dbReference type="InterPro" id="IPR023210">
    <property type="entry name" value="NADP_OxRdtase_dom"/>
</dbReference>
<dbReference type="PANTHER" id="PTHR43312">
    <property type="entry name" value="D-THREO-ALDOSE 1-DEHYDROGENASE"/>
    <property type="match status" value="1"/>
</dbReference>
<proteinExistence type="predicted"/>
<dbReference type="Pfam" id="PF00248">
    <property type="entry name" value="Aldo_ket_red"/>
    <property type="match status" value="1"/>
</dbReference>
<name>A0A383DBZ5_9ZZZZ</name>
<dbReference type="InterPro" id="IPR036812">
    <property type="entry name" value="NAD(P)_OxRdtase_dom_sf"/>
</dbReference>
<dbReference type="SUPFAM" id="SSF51430">
    <property type="entry name" value="NAD(P)-linked oxidoreductase"/>
    <property type="match status" value="1"/>
</dbReference>
<dbReference type="AlphaFoldDB" id="A0A383DBZ5"/>
<evidence type="ECO:0000256" key="1">
    <source>
        <dbReference type="SAM" id="Phobius"/>
    </source>
</evidence>
<dbReference type="Gene3D" id="3.20.20.100">
    <property type="entry name" value="NADP-dependent oxidoreductase domain"/>
    <property type="match status" value="1"/>
</dbReference>
<gene>
    <name evidence="3" type="ORF">METZ01_LOCUS494694</name>
</gene>
<keyword evidence="1" id="KW-1133">Transmembrane helix</keyword>
<dbReference type="PANTHER" id="PTHR43312:SF1">
    <property type="entry name" value="NADP-DEPENDENT OXIDOREDUCTASE DOMAIN-CONTAINING PROTEIN"/>
    <property type="match status" value="1"/>
</dbReference>
<evidence type="ECO:0000313" key="3">
    <source>
        <dbReference type="EMBL" id="SVE41840.1"/>
    </source>
</evidence>
<keyword evidence="1" id="KW-0812">Transmembrane</keyword>
<reference evidence="3" key="1">
    <citation type="submission" date="2018-05" db="EMBL/GenBank/DDBJ databases">
        <authorList>
            <person name="Lanie J.A."/>
            <person name="Ng W.-L."/>
            <person name="Kazmierczak K.M."/>
            <person name="Andrzejewski T.M."/>
            <person name="Davidsen T.M."/>
            <person name="Wayne K.J."/>
            <person name="Tettelin H."/>
            <person name="Glass J.I."/>
            <person name="Rusch D."/>
            <person name="Podicherti R."/>
            <person name="Tsui H.-C.T."/>
            <person name="Winkler M.E."/>
        </authorList>
    </citation>
    <scope>NUCLEOTIDE SEQUENCE</scope>
</reference>
<feature type="non-terminal residue" evidence="3">
    <location>
        <position position="1"/>
    </location>
</feature>
<dbReference type="InterPro" id="IPR053135">
    <property type="entry name" value="AKR2_Oxidoreductase"/>
</dbReference>
<evidence type="ECO:0000259" key="2">
    <source>
        <dbReference type="Pfam" id="PF00248"/>
    </source>
</evidence>
<dbReference type="EMBL" id="UINC01215917">
    <property type="protein sequence ID" value="SVE41840.1"/>
    <property type="molecule type" value="Genomic_DNA"/>
</dbReference>
<feature type="non-terminal residue" evidence="3">
    <location>
        <position position="236"/>
    </location>
</feature>
<feature type="domain" description="NADP-dependent oxidoreductase" evidence="2">
    <location>
        <begin position="85"/>
        <end position="211"/>
    </location>
</feature>
<protein>
    <recommendedName>
        <fullName evidence="2">NADP-dependent oxidoreductase domain-containing protein</fullName>
    </recommendedName>
</protein>
<sequence length="236" mass="26256">TKCLDVLSWYTGLALLSVVWRSVILINRRTLLQLGAATGISLQSGPILSKNREETSLSNSVPGIRAYNQLGRTSLNISDISFGSSQSSDPDLVRHALDRGVTYFDTAESYRFGTSEVAIGEGLSGVRDRVILASKTKAGSNADRTEIMRALEGSLRRLKTDYLDVYFNHAVNDVGRMRNEEWWEFTRVAKQQGKIRFRGMSGHGSRLVPCLDYALEQDLVDVVLVAYNFGQDPDFL</sequence>
<feature type="transmembrane region" description="Helical" evidence="1">
    <location>
        <begin position="6"/>
        <end position="26"/>
    </location>
</feature>
<accession>A0A383DBZ5</accession>
<organism evidence="3">
    <name type="scientific">marine metagenome</name>
    <dbReference type="NCBI Taxonomy" id="408172"/>
    <lineage>
        <taxon>unclassified sequences</taxon>
        <taxon>metagenomes</taxon>
        <taxon>ecological metagenomes</taxon>
    </lineage>
</organism>